<sequence length="68" mass="6459">MKKTIAGALAVIAMAGSVAAQEIQPLDTTASTQAEGLPVLSTIPMGAIVVGGVVILGGIAIGLAADGS</sequence>
<dbReference type="EMBL" id="BAABHW010000001">
    <property type="protein sequence ID" value="GAA5067113.1"/>
    <property type="molecule type" value="Genomic_DNA"/>
</dbReference>
<organism evidence="3 4">
    <name type="scientific">[Roseibacterium] beibuensis</name>
    <dbReference type="NCBI Taxonomy" id="1193142"/>
    <lineage>
        <taxon>Bacteria</taxon>
        <taxon>Pseudomonadati</taxon>
        <taxon>Pseudomonadota</taxon>
        <taxon>Alphaproteobacteria</taxon>
        <taxon>Rhodobacterales</taxon>
        <taxon>Roseobacteraceae</taxon>
        <taxon>Roseicyclus</taxon>
    </lineage>
</organism>
<evidence type="ECO:0008006" key="5">
    <source>
        <dbReference type="Google" id="ProtNLM"/>
    </source>
</evidence>
<feature type="chain" id="PRO_5047519914" description="Ferrochelatase" evidence="2">
    <location>
        <begin position="21"/>
        <end position="68"/>
    </location>
</feature>
<keyword evidence="1" id="KW-1133">Transmembrane helix</keyword>
<evidence type="ECO:0000313" key="4">
    <source>
        <dbReference type="Proteomes" id="UP001499910"/>
    </source>
</evidence>
<accession>A0ABP9L005</accession>
<feature type="signal peptide" evidence="2">
    <location>
        <begin position="1"/>
        <end position="20"/>
    </location>
</feature>
<keyword evidence="4" id="KW-1185">Reference proteome</keyword>
<evidence type="ECO:0000313" key="3">
    <source>
        <dbReference type="EMBL" id="GAA5067113.1"/>
    </source>
</evidence>
<dbReference type="RefSeq" id="WP_222188395.1">
    <property type="nucleotide sequence ID" value="NZ_BAABHW010000001.1"/>
</dbReference>
<keyword evidence="1" id="KW-0812">Transmembrane</keyword>
<reference evidence="4" key="1">
    <citation type="journal article" date="2019" name="Int. J. Syst. Evol. Microbiol.">
        <title>The Global Catalogue of Microorganisms (GCM) 10K type strain sequencing project: providing services to taxonomists for standard genome sequencing and annotation.</title>
        <authorList>
            <consortium name="The Broad Institute Genomics Platform"/>
            <consortium name="The Broad Institute Genome Sequencing Center for Infectious Disease"/>
            <person name="Wu L."/>
            <person name="Ma J."/>
        </authorList>
    </citation>
    <scope>NUCLEOTIDE SEQUENCE [LARGE SCALE GENOMIC DNA]</scope>
    <source>
        <strain evidence="4">JCM 18015</strain>
    </source>
</reference>
<gene>
    <name evidence="3" type="ORF">GCM10023209_06400</name>
</gene>
<evidence type="ECO:0000256" key="2">
    <source>
        <dbReference type="SAM" id="SignalP"/>
    </source>
</evidence>
<comment type="caution">
    <text evidence="3">The sequence shown here is derived from an EMBL/GenBank/DDBJ whole genome shotgun (WGS) entry which is preliminary data.</text>
</comment>
<protein>
    <recommendedName>
        <fullName evidence="5">Ferrochelatase</fullName>
    </recommendedName>
</protein>
<dbReference type="Proteomes" id="UP001499910">
    <property type="component" value="Unassembled WGS sequence"/>
</dbReference>
<keyword evidence="1" id="KW-0472">Membrane</keyword>
<evidence type="ECO:0000256" key="1">
    <source>
        <dbReference type="SAM" id="Phobius"/>
    </source>
</evidence>
<proteinExistence type="predicted"/>
<feature type="transmembrane region" description="Helical" evidence="1">
    <location>
        <begin position="44"/>
        <end position="65"/>
    </location>
</feature>
<keyword evidence="2" id="KW-0732">Signal</keyword>
<name>A0ABP9L005_9RHOB</name>